<dbReference type="InterPro" id="IPR049587">
    <property type="entry name" value="TNK-like_SAM"/>
</dbReference>
<feature type="domain" description="Protein kinase" evidence="14">
    <location>
        <begin position="108"/>
        <end position="435"/>
    </location>
</feature>
<keyword evidence="5" id="KW-0449">Lipoprotein</keyword>
<evidence type="ECO:0000256" key="12">
    <source>
        <dbReference type="PROSITE-ProRule" id="PRU10141"/>
    </source>
</evidence>
<proteinExistence type="predicted"/>
<sequence length="435" mass="48852">MQCEEATEWLLELLSDVQLQQYFLRIRDELNVTRLSHFDYVKNEDLEKIGMGRPGQRRLWEAVKRRRALYKRKSWMSKPLPQGASPGAAPASSEPGASLTCLIRESELQLLERLGDGTFGVVRRGEWTGPNGRVLSVAVKCLKAGVLDSDGLDDFIREVNAMHSLSHQNLIRLYGIVLTQPMKMVAELAPLGSLLDRLRNAVPVLMRCVPLRQVACGMAYLEQRRFLHRDLAARNVLLSSNETVKIGDFGLMRALPTHTDQYVMEEGHKVPFPWCAPESLKSRTFSHSSDTWMFGVTLWEMFTHGEEPWLGLTGIMCPLCYIHLVVMCPLCYIHLVVMYLLCYIHLVVMYLLCYIHLVVMCPFVLHSPGSNVSFVLHSPGSNVSFVLHSPGSNVSFVLHSPGSNVSFVLHSPGSNVSFVLHSPGSNVSVCVTFTW</sequence>
<dbReference type="AlphaFoldDB" id="A0A8C2Z6G6"/>
<dbReference type="GO" id="GO:0004715">
    <property type="term" value="F:non-membrane spanning protein tyrosine kinase activity"/>
    <property type="evidence" value="ECO:0007669"/>
    <property type="project" value="UniProtKB-EC"/>
</dbReference>
<dbReference type="PRINTS" id="PR00109">
    <property type="entry name" value="TYRKINASE"/>
</dbReference>
<dbReference type="FunFam" id="3.30.200.20:FF:000107">
    <property type="entry name" value="Putative activated CDC42 kinase 1"/>
    <property type="match status" value="1"/>
</dbReference>
<dbReference type="InterPro" id="IPR000719">
    <property type="entry name" value="Prot_kinase_dom"/>
</dbReference>
<dbReference type="InterPro" id="IPR020635">
    <property type="entry name" value="Tyr_kinase_cat_dom"/>
</dbReference>
<evidence type="ECO:0000259" key="15">
    <source>
        <dbReference type="PROSITE" id="PS50105"/>
    </source>
</evidence>
<dbReference type="GO" id="GO:0050793">
    <property type="term" value="P:regulation of developmental process"/>
    <property type="evidence" value="ECO:0007669"/>
    <property type="project" value="UniProtKB-ARBA"/>
</dbReference>
<dbReference type="GO" id="GO:0004674">
    <property type="term" value="F:protein serine/threonine kinase activity"/>
    <property type="evidence" value="ECO:0007669"/>
    <property type="project" value="UniProtKB-EC"/>
</dbReference>
<evidence type="ECO:0000256" key="1">
    <source>
        <dbReference type="ARBA" id="ARBA00004308"/>
    </source>
</evidence>
<evidence type="ECO:0000256" key="6">
    <source>
        <dbReference type="ARBA" id="ARBA00022741"/>
    </source>
</evidence>
<evidence type="ECO:0000256" key="3">
    <source>
        <dbReference type="ARBA" id="ARBA00022443"/>
    </source>
</evidence>
<dbReference type="GO" id="GO:0005524">
    <property type="term" value="F:ATP binding"/>
    <property type="evidence" value="ECO:0007669"/>
    <property type="project" value="UniProtKB-UniRule"/>
</dbReference>
<keyword evidence="13" id="KW-0812">Transmembrane</keyword>
<feature type="domain" description="SAM" evidence="15">
    <location>
        <begin position="1"/>
        <end position="58"/>
    </location>
</feature>
<dbReference type="FunFam" id="1.10.510.10:FF:001512">
    <property type="entry name" value="Receptor tyrosine-protein kinase erbB-2"/>
    <property type="match status" value="1"/>
</dbReference>
<dbReference type="InterPro" id="IPR001245">
    <property type="entry name" value="Ser-Thr/Tyr_kinase_cat_dom"/>
</dbReference>
<dbReference type="Pfam" id="PF22931">
    <property type="entry name" value="SAM_TNK"/>
    <property type="match status" value="1"/>
</dbReference>
<protein>
    <recommendedName>
        <fullName evidence="2">non-specific protein-tyrosine kinase</fullName>
        <ecNumber evidence="2">2.7.10.2</ecNumber>
    </recommendedName>
</protein>
<name>A0A8C2Z6G6_CYCLU</name>
<evidence type="ECO:0000256" key="5">
    <source>
        <dbReference type="ARBA" id="ARBA00022707"/>
    </source>
</evidence>
<dbReference type="PROSITE" id="PS50011">
    <property type="entry name" value="PROTEIN_KINASE_DOM"/>
    <property type="match status" value="1"/>
</dbReference>
<organism evidence="16 17">
    <name type="scientific">Cyclopterus lumpus</name>
    <name type="common">Lumpsucker</name>
    <dbReference type="NCBI Taxonomy" id="8103"/>
    <lineage>
        <taxon>Eukaryota</taxon>
        <taxon>Metazoa</taxon>
        <taxon>Chordata</taxon>
        <taxon>Craniata</taxon>
        <taxon>Vertebrata</taxon>
        <taxon>Euteleostomi</taxon>
        <taxon>Actinopterygii</taxon>
        <taxon>Neopterygii</taxon>
        <taxon>Teleostei</taxon>
        <taxon>Neoteleostei</taxon>
        <taxon>Acanthomorphata</taxon>
        <taxon>Eupercaria</taxon>
        <taxon>Perciformes</taxon>
        <taxon>Cottioidei</taxon>
        <taxon>Cottales</taxon>
        <taxon>Cyclopteridae</taxon>
        <taxon>Cyclopterus</taxon>
    </lineage>
</organism>
<dbReference type="InterPro" id="IPR011009">
    <property type="entry name" value="Kinase-like_dom_sf"/>
</dbReference>
<dbReference type="InterPro" id="IPR001660">
    <property type="entry name" value="SAM"/>
</dbReference>
<dbReference type="PROSITE" id="PS00109">
    <property type="entry name" value="PROTEIN_KINASE_TYR"/>
    <property type="match status" value="1"/>
</dbReference>
<feature type="binding site" evidence="12">
    <location>
        <position position="140"/>
    </location>
    <ligand>
        <name>ATP</name>
        <dbReference type="ChEBI" id="CHEBI:30616"/>
    </ligand>
</feature>
<dbReference type="GeneTree" id="ENSGT00940000160853"/>
<evidence type="ECO:0000256" key="4">
    <source>
        <dbReference type="ARBA" id="ARBA00022679"/>
    </source>
</evidence>
<evidence type="ECO:0000256" key="8">
    <source>
        <dbReference type="ARBA" id="ARBA00022840"/>
    </source>
</evidence>
<dbReference type="GO" id="GO:0048468">
    <property type="term" value="P:cell development"/>
    <property type="evidence" value="ECO:0007669"/>
    <property type="project" value="UniProtKB-ARBA"/>
</dbReference>
<dbReference type="SMART" id="SM00219">
    <property type="entry name" value="TyrKc"/>
    <property type="match status" value="1"/>
</dbReference>
<dbReference type="Ensembl" id="ENSCLMT00005023814.1">
    <property type="protein sequence ID" value="ENSCLMP00005022730.1"/>
    <property type="gene ID" value="ENSCLMG00005011281.1"/>
</dbReference>
<dbReference type="Proteomes" id="UP000694565">
    <property type="component" value="Unplaced"/>
</dbReference>
<keyword evidence="4" id="KW-0808">Transferase</keyword>
<reference evidence="16" key="1">
    <citation type="submission" date="2025-08" db="UniProtKB">
        <authorList>
            <consortium name="Ensembl"/>
        </authorList>
    </citation>
    <scope>IDENTIFICATION</scope>
</reference>
<reference evidence="16" key="2">
    <citation type="submission" date="2025-09" db="UniProtKB">
        <authorList>
            <consortium name="Ensembl"/>
        </authorList>
    </citation>
    <scope>IDENTIFICATION</scope>
</reference>
<evidence type="ECO:0000313" key="17">
    <source>
        <dbReference type="Proteomes" id="UP000694565"/>
    </source>
</evidence>
<keyword evidence="13" id="KW-1133">Transmembrane helix</keyword>
<comment type="subcellular location">
    <subcellularLocation>
        <location evidence="1">Endomembrane system</location>
    </subcellularLocation>
</comment>
<dbReference type="InterPro" id="IPR055175">
    <property type="entry name" value="ACK/TNK-like_SAM"/>
</dbReference>
<keyword evidence="9 13" id="KW-0472">Membrane</keyword>
<dbReference type="EC" id="2.7.10.2" evidence="2"/>
<evidence type="ECO:0000256" key="2">
    <source>
        <dbReference type="ARBA" id="ARBA00011903"/>
    </source>
</evidence>
<evidence type="ECO:0000256" key="9">
    <source>
        <dbReference type="ARBA" id="ARBA00023136"/>
    </source>
</evidence>
<dbReference type="CDD" id="cd09539">
    <property type="entry name" value="SAM_TNK-like"/>
    <property type="match status" value="1"/>
</dbReference>
<keyword evidence="7" id="KW-0418">Kinase</keyword>
<keyword evidence="8 12" id="KW-0067">ATP-binding</keyword>
<keyword evidence="3" id="KW-0728">SH3 domain</keyword>
<evidence type="ECO:0000256" key="7">
    <source>
        <dbReference type="ARBA" id="ARBA00022777"/>
    </source>
</evidence>
<dbReference type="Pfam" id="PF07714">
    <property type="entry name" value="PK_Tyr_Ser-Thr"/>
    <property type="match status" value="1"/>
</dbReference>
<evidence type="ECO:0000256" key="13">
    <source>
        <dbReference type="SAM" id="Phobius"/>
    </source>
</evidence>
<evidence type="ECO:0000313" key="16">
    <source>
        <dbReference type="Ensembl" id="ENSCLMP00005022730.1"/>
    </source>
</evidence>
<comment type="catalytic activity">
    <reaction evidence="11">
        <text>L-threonyl-[protein] + ATP = O-phospho-L-threonyl-[protein] + ADP + H(+)</text>
        <dbReference type="Rhea" id="RHEA:46608"/>
        <dbReference type="Rhea" id="RHEA-COMP:11060"/>
        <dbReference type="Rhea" id="RHEA-COMP:11605"/>
        <dbReference type="ChEBI" id="CHEBI:15378"/>
        <dbReference type="ChEBI" id="CHEBI:30013"/>
        <dbReference type="ChEBI" id="CHEBI:30616"/>
        <dbReference type="ChEBI" id="CHEBI:61977"/>
        <dbReference type="ChEBI" id="CHEBI:456216"/>
        <dbReference type="EC" id="2.7.11.1"/>
    </reaction>
</comment>
<feature type="transmembrane region" description="Helical" evidence="13">
    <location>
        <begin position="340"/>
        <end position="365"/>
    </location>
</feature>
<keyword evidence="5" id="KW-0519">Myristate</keyword>
<dbReference type="Gene3D" id="1.10.510.10">
    <property type="entry name" value="Transferase(Phosphotransferase) domain 1"/>
    <property type="match status" value="1"/>
</dbReference>
<accession>A0A8C2Z6G6</accession>
<evidence type="ECO:0000256" key="11">
    <source>
        <dbReference type="ARBA" id="ARBA00047899"/>
    </source>
</evidence>
<dbReference type="PROSITE" id="PS50105">
    <property type="entry name" value="SAM_DOMAIN"/>
    <property type="match status" value="1"/>
</dbReference>
<dbReference type="InterPro" id="IPR017441">
    <property type="entry name" value="Protein_kinase_ATP_BS"/>
</dbReference>
<feature type="transmembrane region" description="Helical" evidence="13">
    <location>
        <begin position="309"/>
        <end position="333"/>
    </location>
</feature>
<keyword evidence="6 12" id="KW-0547">Nucleotide-binding</keyword>
<dbReference type="PANTHER" id="PTHR24418">
    <property type="entry name" value="TYROSINE-PROTEIN KINASE"/>
    <property type="match status" value="1"/>
</dbReference>
<dbReference type="SUPFAM" id="SSF56112">
    <property type="entry name" value="Protein kinase-like (PK-like)"/>
    <property type="match status" value="1"/>
</dbReference>
<dbReference type="PROSITE" id="PS00107">
    <property type="entry name" value="PROTEIN_KINASE_ATP"/>
    <property type="match status" value="1"/>
</dbReference>
<keyword evidence="17" id="KW-1185">Reference proteome</keyword>
<dbReference type="InterPro" id="IPR050198">
    <property type="entry name" value="Non-receptor_tyrosine_kinases"/>
</dbReference>
<keyword evidence="10" id="KW-0829">Tyrosine-protein kinase</keyword>
<dbReference type="GO" id="GO:0012505">
    <property type="term" value="C:endomembrane system"/>
    <property type="evidence" value="ECO:0007669"/>
    <property type="project" value="UniProtKB-SubCell"/>
</dbReference>
<evidence type="ECO:0000256" key="10">
    <source>
        <dbReference type="ARBA" id="ARBA00023137"/>
    </source>
</evidence>
<dbReference type="GO" id="GO:0030182">
    <property type="term" value="P:neuron differentiation"/>
    <property type="evidence" value="ECO:0007669"/>
    <property type="project" value="UniProtKB-ARBA"/>
</dbReference>
<dbReference type="Gene3D" id="3.30.200.20">
    <property type="entry name" value="Phosphorylase Kinase, domain 1"/>
    <property type="match status" value="1"/>
</dbReference>
<dbReference type="InterPro" id="IPR008266">
    <property type="entry name" value="Tyr_kinase_AS"/>
</dbReference>
<evidence type="ECO:0000259" key="14">
    <source>
        <dbReference type="PROSITE" id="PS50011"/>
    </source>
</evidence>